<proteinExistence type="predicted"/>
<organism evidence="1">
    <name type="scientific">Aphanomyces invadans</name>
    <dbReference type="NCBI Taxonomy" id="157072"/>
    <lineage>
        <taxon>Eukaryota</taxon>
        <taxon>Sar</taxon>
        <taxon>Stramenopiles</taxon>
        <taxon>Oomycota</taxon>
        <taxon>Saprolegniomycetes</taxon>
        <taxon>Saprolegniales</taxon>
        <taxon>Verrucalvaceae</taxon>
        <taxon>Aphanomyces</taxon>
    </lineage>
</organism>
<dbReference type="VEuPathDB" id="FungiDB:H310_04217"/>
<dbReference type="AlphaFoldDB" id="A0A024UFR7"/>
<dbReference type="EMBL" id="KI913957">
    <property type="protein sequence ID" value="ETW05251.1"/>
    <property type="molecule type" value="Genomic_DNA"/>
</dbReference>
<sequence length="59" mass="6005">MDRGDDPGDKAFLYGLHFLVATDDELSADLSVVCDLLNESSSSDGPSTLAIADCVGGGA</sequence>
<evidence type="ECO:0000313" key="1">
    <source>
        <dbReference type="EMBL" id="ETW05251.1"/>
    </source>
</evidence>
<reference evidence="1" key="1">
    <citation type="submission" date="2013-12" db="EMBL/GenBank/DDBJ databases">
        <title>The Genome Sequence of Aphanomyces invadans NJM9701.</title>
        <authorList>
            <consortium name="The Broad Institute Genomics Platform"/>
            <person name="Russ C."/>
            <person name="Tyler B."/>
            <person name="van West P."/>
            <person name="Dieguez-Uribeondo J."/>
            <person name="Young S.K."/>
            <person name="Zeng Q."/>
            <person name="Gargeya S."/>
            <person name="Fitzgerald M."/>
            <person name="Abouelleil A."/>
            <person name="Alvarado L."/>
            <person name="Chapman S.B."/>
            <person name="Gainer-Dewar J."/>
            <person name="Goldberg J."/>
            <person name="Griggs A."/>
            <person name="Gujja S."/>
            <person name="Hansen M."/>
            <person name="Howarth C."/>
            <person name="Imamovic A."/>
            <person name="Ireland A."/>
            <person name="Larimer J."/>
            <person name="McCowan C."/>
            <person name="Murphy C."/>
            <person name="Pearson M."/>
            <person name="Poon T.W."/>
            <person name="Priest M."/>
            <person name="Roberts A."/>
            <person name="Saif S."/>
            <person name="Shea T."/>
            <person name="Sykes S."/>
            <person name="Wortman J."/>
            <person name="Nusbaum C."/>
            <person name="Birren B."/>
        </authorList>
    </citation>
    <scope>NUCLEOTIDE SEQUENCE [LARGE SCALE GENOMIC DNA]</scope>
    <source>
        <strain evidence="1">NJM9701</strain>
    </source>
</reference>
<dbReference type="GeneID" id="20081267"/>
<protein>
    <submittedName>
        <fullName evidence="1">Uncharacterized protein</fullName>
    </submittedName>
</protein>
<gene>
    <name evidence="1" type="ORF">H310_04217</name>
</gene>
<dbReference type="RefSeq" id="XP_008866689.1">
    <property type="nucleotide sequence ID" value="XM_008868467.1"/>
</dbReference>
<name>A0A024UFR7_9STRA</name>
<accession>A0A024UFR7</accession>